<dbReference type="Pfam" id="PF17917">
    <property type="entry name" value="RT_RNaseH"/>
    <property type="match status" value="1"/>
</dbReference>
<evidence type="ECO:0000256" key="1">
    <source>
        <dbReference type="ARBA" id="ARBA00012493"/>
    </source>
</evidence>
<dbReference type="CDD" id="cd09274">
    <property type="entry name" value="RNase_HI_RT_Ty3"/>
    <property type="match status" value="1"/>
</dbReference>
<reference evidence="11 12" key="1">
    <citation type="journal article" date="2019" name="Sci. Rep.">
        <title>Orb-weaving spider Araneus ventricosus genome elucidates the spidroin gene catalogue.</title>
        <authorList>
            <person name="Kono N."/>
            <person name="Nakamura H."/>
            <person name="Ohtoshi R."/>
            <person name="Moran D.A.P."/>
            <person name="Shinohara A."/>
            <person name="Yoshida Y."/>
            <person name="Fujiwara M."/>
            <person name="Mori M."/>
            <person name="Tomita M."/>
            <person name="Arakawa K."/>
        </authorList>
    </citation>
    <scope>NUCLEOTIDE SEQUENCE [LARGE SCALE GENOMIC DNA]</scope>
</reference>
<dbReference type="FunFam" id="3.30.420.10:FF:000032">
    <property type="entry name" value="Retrovirus-related Pol polyprotein from transposon 297-like Protein"/>
    <property type="match status" value="1"/>
</dbReference>
<evidence type="ECO:0000256" key="9">
    <source>
        <dbReference type="SAM" id="MobiDB-lite"/>
    </source>
</evidence>
<dbReference type="InterPro" id="IPR000477">
    <property type="entry name" value="RT_dom"/>
</dbReference>
<feature type="compositionally biased region" description="Polar residues" evidence="9">
    <location>
        <begin position="323"/>
        <end position="336"/>
    </location>
</feature>
<dbReference type="EMBL" id="BGPR01012011">
    <property type="protein sequence ID" value="GBN54078.1"/>
    <property type="molecule type" value="Genomic_DNA"/>
</dbReference>
<keyword evidence="8" id="KW-0175">Coiled coil</keyword>
<dbReference type="CDD" id="cd01647">
    <property type="entry name" value="RT_LTR"/>
    <property type="match status" value="1"/>
</dbReference>
<dbReference type="Gene3D" id="1.10.340.70">
    <property type="match status" value="1"/>
</dbReference>
<evidence type="ECO:0000256" key="3">
    <source>
        <dbReference type="ARBA" id="ARBA00022695"/>
    </source>
</evidence>
<protein>
    <recommendedName>
        <fullName evidence="1">RNA-directed DNA polymerase</fullName>
        <ecNumber evidence="1">2.7.7.49</ecNumber>
    </recommendedName>
</protein>
<feature type="domain" description="Integrase catalytic" evidence="10">
    <location>
        <begin position="908"/>
        <end position="1070"/>
    </location>
</feature>
<dbReference type="Gene3D" id="2.40.70.10">
    <property type="entry name" value="Acid Proteases"/>
    <property type="match status" value="1"/>
</dbReference>
<dbReference type="FunFam" id="3.10.20.370:FF:000001">
    <property type="entry name" value="Retrovirus-related Pol polyprotein from transposon 17.6-like protein"/>
    <property type="match status" value="1"/>
</dbReference>
<dbReference type="InterPro" id="IPR050951">
    <property type="entry name" value="Retrovirus_Pol_polyprotein"/>
</dbReference>
<feature type="region of interest" description="Disordered" evidence="9">
    <location>
        <begin position="1209"/>
        <end position="1252"/>
    </location>
</feature>
<dbReference type="SUPFAM" id="SSF47353">
    <property type="entry name" value="Retrovirus capsid dimerization domain-like"/>
    <property type="match status" value="1"/>
</dbReference>
<dbReference type="Proteomes" id="UP000499080">
    <property type="component" value="Unassembled WGS sequence"/>
</dbReference>
<dbReference type="Gene3D" id="3.30.420.10">
    <property type="entry name" value="Ribonuclease H-like superfamily/Ribonuclease H"/>
    <property type="match status" value="1"/>
</dbReference>
<dbReference type="Pfam" id="PF17921">
    <property type="entry name" value="Integrase_H2C2"/>
    <property type="match status" value="1"/>
</dbReference>
<dbReference type="SUPFAM" id="SSF53098">
    <property type="entry name" value="Ribonuclease H-like"/>
    <property type="match status" value="1"/>
</dbReference>
<accession>A0A4Y2PQ84</accession>
<dbReference type="Gene3D" id="3.10.10.10">
    <property type="entry name" value="HIV Type 1 Reverse Transcriptase, subunit A, domain 1"/>
    <property type="match status" value="1"/>
</dbReference>
<dbReference type="GO" id="GO:0003964">
    <property type="term" value="F:RNA-directed DNA polymerase activity"/>
    <property type="evidence" value="ECO:0007669"/>
    <property type="project" value="UniProtKB-KW"/>
</dbReference>
<dbReference type="GO" id="GO:0042575">
    <property type="term" value="C:DNA polymerase complex"/>
    <property type="evidence" value="ECO:0007669"/>
    <property type="project" value="UniProtKB-ARBA"/>
</dbReference>
<dbReference type="FunFam" id="1.10.340.70:FF:000001">
    <property type="entry name" value="Retrovirus-related Pol polyprotein from transposon gypsy-like Protein"/>
    <property type="match status" value="1"/>
</dbReference>
<evidence type="ECO:0000256" key="5">
    <source>
        <dbReference type="ARBA" id="ARBA00022759"/>
    </source>
</evidence>
<dbReference type="InterPro" id="IPR036397">
    <property type="entry name" value="RNaseH_sf"/>
</dbReference>
<keyword evidence="6" id="KW-0378">Hydrolase</keyword>
<organism evidence="11 12">
    <name type="scientific">Araneus ventricosus</name>
    <name type="common">Orbweaver spider</name>
    <name type="synonym">Epeira ventricosa</name>
    <dbReference type="NCBI Taxonomy" id="182803"/>
    <lineage>
        <taxon>Eukaryota</taxon>
        <taxon>Metazoa</taxon>
        <taxon>Ecdysozoa</taxon>
        <taxon>Arthropoda</taxon>
        <taxon>Chelicerata</taxon>
        <taxon>Arachnida</taxon>
        <taxon>Araneae</taxon>
        <taxon>Araneomorphae</taxon>
        <taxon>Entelegynae</taxon>
        <taxon>Araneoidea</taxon>
        <taxon>Araneidae</taxon>
        <taxon>Araneus</taxon>
    </lineage>
</organism>
<keyword evidence="7" id="KW-0695">RNA-directed DNA polymerase</keyword>
<dbReference type="InterPro" id="IPR021109">
    <property type="entry name" value="Peptidase_aspartic_dom_sf"/>
</dbReference>
<dbReference type="InterPro" id="IPR043502">
    <property type="entry name" value="DNA/RNA_pol_sf"/>
</dbReference>
<dbReference type="SUPFAM" id="SSF56672">
    <property type="entry name" value="DNA/RNA polymerases"/>
    <property type="match status" value="1"/>
</dbReference>
<evidence type="ECO:0000256" key="8">
    <source>
        <dbReference type="SAM" id="Coils"/>
    </source>
</evidence>
<dbReference type="InterPro" id="IPR041588">
    <property type="entry name" value="Integrase_H2C2"/>
</dbReference>
<dbReference type="InterPro" id="IPR041373">
    <property type="entry name" value="RT_RNaseH"/>
</dbReference>
<dbReference type="InterPro" id="IPR001584">
    <property type="entry name" value="Integrase_cat-core"/>
</dbReference>
<proteinExistence type="predicted"/>
<feature type="coiled-coil region" evidence="8">
    <location>
        <begin position="49"/>
        <end position="81"/>
    </location>
</feature>
<dbReference type="PROSITE" id="PS50994">
    <property type="entry name" value="INTEGRASE"/>
    <property type="match status" value="1"/>
</dbReference>
<dbReference type="PANTHER" id="PTHR37984:SF5">
    <property type="entry name" value="PROTEIN NYNRIN-LIKE"/>
    <property type="match status" value="1"/>
</dbReference>
<feature type="region of interest" description="Disordered" evidence="9">
    <location>
        <begin position="1109"/>
        <end position="1134"/>
    </location>
</feature>
<feature type="region of interest" description="Disordered" evidence="9">
    <location>
        <begin position="317"/>
        <end position="336"/>
    </location>
</feature>
<evidence type="ECO:0000256" key="4">
    <source>
        <dbReference type="ARBA" id="ARBA00022722"/>
    </source>
</evidence>
<evidence type="ECO:0000259" key="10">
    <source>
        <dbReference type="PROSITE" id="PS50994"/>
    </source>
</evidence>
<dbReference type="GO" id="GO:0003676">
    <property type="term" value="F:nucleic acid binding"/>
    <property type="evidence" value="ECO:0007669"/>
    <property type="project" value="InterPro"/>
</dbReference>
<keyword evidence="2" id="KW-0808">Transferase</keyword>
<evidence type="ECO:0000256" key="2">
    <source>
        <dbReference type="ARBA" id="ARBA00022679"/>
    </source>
</evidence>
<name>A0A4Y2PQ84_ARAVE</name>
<dbReference type="EC" id="2.7.7.49" evidence="1"/>
<comment type="caution">
    <text evidence="11">The sequence shown here is derived from an EMBL/GenBank/DDBJ whole genome shotgun (WGS) entry which is preliminary data.</text>
</comment>
<keyword evidence="3" id="KW-0548">Nucleotidyltransferase</keyword>
<evidence type="ECO:0000313" key="12">
    <source>
        <dbReference type="Proteomes" id="UP000499080"/>
    </source>
</evidence>
<dbReference type="InterPro" id="IPR043128">
    <property type="entry name" value="Rev_trsase/Diguanyl_cyclase"/>
</dbReference>
<keyword evidence="12" id="KW-1185">Reference proteome</keyword>
<dbReference type="GO" id="GO:0016787">
    <property type="term" value="F:hydrolase activity"/>
    <property type="evidence" value="ECO:0007669"/>
    <property type="project" value="UniProtKB-KW"/>
</dbReference>
<evidence type="ECO:0000256" key="6">
    <source>
        <dbReference type="ARBA" id="ARBA00022801"/>
    </source>
</evidence>
<dbReference type="Gene3D" id="3.10.20.370">
    <property type="match status" value="1"/>
</dbReference>
<dbReference type="Pfam" id="PF00665">
    <property type="entry name" value="rve"/>
    <property type="match status" value="1"/>
</dbReference>
<dbReference type="GO" id="GO:0004519">
    <property type="term" value="F:endonuclease activity"/>
    <property type="evidence" value="ECO:0007669"/>
    <property type="project" value="UniProtKB-KW"/>
</dbReference>
<dbReference type="AlphaFoldDB" id="A0A4Y2PQ84"/>
<dbReference type="Pfam" id="PF00078">
    <property type="entry name" value="RVT_1"/>
    <property type="match status" value="1"/>
</dbReference>
<evidence type="ECO:0000256" key="7">
    <source>
        <dbReference type="ARBA" id="ARBA00022918"/>
    </source>
</evidence>
<keyword evidence="5" id="KW-0255">Endonuclease</keyword>
<evidence type="ECO:0000313" key="11">
    <source>
        <dbReference type="EMBL" id="GBN54078.1"/>
    </source>
</evidence>
<dbReference type="OrthoDB" id="425619at2759"/>
<dbReference type="InterPro" id="IPR012337">
    <property type="entry name" value="RNaseH-like_sf"/>
</dbReference>
<feature type="compositionally biased region" description="Basic and acidic residues" evidence="9">
    <location>
        <begin position="1109"/>
        <end position="1126"/>
    </location>
</feature>
<dbReference type="Gene3D" id="3.30.70.270">
    <property type="match status" value="1"/>
</dbReference>
<dbReference type="GO" id="GO:0015074">
    <property type="term" value="P:DNA integration"/>
    <property type="evidence" value="ECO:0007669"/>
    <property type="project" value="InterPro"/>
</dbReference>
<dbReference type="PANTHER" id="PTHR37984">
    <property type="entry name" value="PROTEIN CBG26694"/>
    <property type="match status" value="1"/>
</dbReference>
<keyword evidence="4" id="KW-0540">Nuclease</keyword>
<gene>
    <name evidence="11" type="primary">Tf2-8_112</name>
    <name evidence="11" type="ORF">AVEN_227598_1</name>
</gene>
<sequence length="1252" mass="143100">MAYLSKGKKIDLFNLASELRIDVTSHDKIIDLHDKITKSRFFKDNEQFVQDTFNNIVDERKKLEEAEVKKVETEKLRLAEERAFELEKLRLQNHNSTAITANASPIDTNPTRFDLKTVLPTFNPDTDDMTLFLTIFERQMKFLSVSTDYWVSYLIGVLPSDIGKLIAREPEEMFKNYTHVRTILLQRFKLTTDRFRILFSRHQKRDHSTWKDFFFELRTYFEGWLSELEISSFDKLKELIIADQIKKKCTPEYKNHYLDIWETLKDPVTLAEKLDLYENIKSPYQKVIKNPKSQEWYKPKFPRNAGSQNLKNSQFTKFEKTDSSSTHKNTISNSSNMLSRNVDNSAYCYGCGDPGFIKSKCPKCSPKKDGAHVNAIQVFTCFILPVALLDIEVYEASGTVCAGTGASQSVGGELMFNFLQKRGQKFIEIDLAVCLADGQQSTSAVLKTTVPITVHGRTFHTDLIFLPHAKGNRTLLGVDFLRQSGIVMDMHNNFWYFGDKPNCRVPFAKDIPLPTNNNPIKINRRSCPTNSITSDDPVQRNPVVPEINNLCLRIEEGQNLDTENENRLTALLNENEEIFRLGGEPTPYVKHYINTEECESPFAAPVVLVPKPNGDIRLCIDYRKLNAITVPDKYPLPLMDTLLHDAKSTVFMSTLDLKTGYHQIEVNPVKTRLHLYAPFVLRQVDPTKPFIIRTDASGYALGAVLLQGDSPADERPIEYASRLLSSAEKNYSTTEREALAVVWALDKFRGYIEGADITVASDHRPLKWLMTLSSPTGRTAGELRTEQLKDLELKKIIDCFEDINKSVDFANWTERGYVLNQGVLYRYSPHFEVEEAQLVVPSHEREKILKLRHDAPTASHYGADGTFSRISSRYYWTGMRKYIADYVKNCAECIRYKATNQKPAGLLQTPVPAQRFESIAIDLFGPLPETSEGMKWIFIVEDCTTKWVELFPLKQATAKECALTLLNDVFLRYGLPRRLISDNGSQFISAIMQQLCYVLNINQSLIPVYHPQANPVERKNRDLKPRLAMMVGNNNTLWNEQLPAIRFAMNTAKCETTGCTAAYLNFARELRTLDDVTTDLRSVIHNDNFVPEFTPYLKRFERNMSQIKENIEKSQDRRKAYADKSRKPSPNFKPDDLVWVKLHPLSKANQSKSTKLMPRKDGPYVILSQKSPTTFVIASCDKPDEPLGAYHVSALTPFQNVIQNQSPVVPLRRRGRPPKQPSVSNESPGKNAKISKITPPRRDGLRRCRGRM</sequence>